<evidence type="ECO:0000256" key="2">
    <source>
        <dbReference type="ARBA" id="ARBA00023015"/>
    </source>
</evidence>
<evidence type="ECO:0000256" key="1">
    <source>
        <dbReference type="ARBA" id="ARBA00004123"/>
    </source>
</evidence>
<name>A0A287ILN0_HORVV</name>
<dbReference type="SUPFAM" id="SSF101941">
    <property type="entry name" value="NAC domain"/>
    <property type="match status" value="1"/>
</dbReference>
<evidence type="ECO:0000256" key="6">
    <source>
        <dbReference type="SAM" id="MobiDB-lite"/>
    </source>
</evidence>
<dbReference type="Gramene" id="HORVU.MOREX.r3.2HG0173400.1">
    <property type="protein sequence ID" value="HORVU.MOREX.r3.2HG0173400.1"/>
    <property type="gene ID" value="HORVU.MOREX.r3.2HG0173400"/>
</dbReference>
<reference evidence="7" key="2">
    <citation type="submission" date="2020-10" db="EMBL/GenBank/DDBJ databases">
        <authorList>
            <person name="Scholz U."/>
            <person name="Mascher M."/>
            <person name="Fiebig A."/>
        </authorList>
    </citation>
    <scope>NUCLEOTIDE SEQUENCE [LARGE SCALE GENOMIC DNA]</scope>
    <source>
        <strain evidence="7">cv. Morex</strain>
    </source>
</reference>
<dbReference type="PROSITE" id="PS51005">
    <property type="entry name" value="NAC"/>
    <property type="match status" value="1"/>
</dbReference>
<reference evidence="8" key="1">
    <citation type="journal article" date="2012" name="Nature">
        <title>A physical, genetic and functional sequence assembly of the barley genome.</title>
        <authorList>
            <consortium name="The International Barley Genome Sequencing Consortium"/>
            <person name="Mayer K.F."/>
            <person name="Waugh R."/>
            <person name="Brown J.W."/>
            <person name="Schulman A."/>
            <person name="Langridge P."/>
            <person name="Platzer M."/>
            <person name="Fincher G.B."/>
            <person name="Muehlbauer G.J."/>
            <person name="Sato K."/>
            <person name="Close T.J."/>
            <person name="Wise R.P."/>
            <person name="Stein N."/>
        </authorList>
    </citation>
    <scope>NUCLEOTIDE SEQUENCE [LARGE SCALE GENOMIC DNA]</scope>
    <source>
        <strain evidence="8">cv. Morex</strain>
    </source>
</reference>
<keyword evidence="4" id="KW-0804">Transcription</keyword>
<dbReference type="InterPro" id="IPR003441">
    <property type="entry name" value="NAC-dom"/>
</dbReference>
<dbReference type="Gramene" id="HORVU.MOREX.r2.2HG0143320.1">
    <property type="protein sequence ID" value="HORVU.MOREX.r2.2HG0143320.1"/>
    <property type="gene ID" value="HORVU.MOREX.r2.2HG0143320"/>
</dbReference>
<accession>A0A287ILN0</accession>
<evidence type="ECO:0000313" key="8">
    <source>
        <dbReference type="Proteomes" id="UP000011116"/>
    </source>
</evidence>
<evidence type="ECO:0000313" key="7">
    <source>
        <dbReference type="EnsemblPlants" id="HORVU.MOREX.r3.2HG0173400.1"/>
    </source>
</evidence>
<evidence type="ECO:0000256" key="3">
    <source>
        <dbReference type="ARBA" id="ARBA00023125"/>
    </source>
</evidence>
<organism evidence="7 8">
    <name type="scientific">Hordeum vulgare subsp. vulgare</name>
    <name type="common">Domesticated barley</name>
    <dbReference type="NCBI Taxonomy" id="112509"/>
    <lineage>
        <taxon>Eukaryota</taxon>
        <taxon>Viridiplantae</taxon>
        <taxon>Streptophyta</taxon>
        <taxon>Embryophyta</taxon>
        <taxon>Tracheophyta</taxon>
        <taxon>Spermatophyta</taxon>
        <taxon>Magnoliopsida</taxon>
        <taxon>Liliopsida</taxon>
        <taxon>Poales</taxon>
        <taxon>Poaceae</taxon>
        <taxon>BOP clade</taxon>
        <taxon>Pooideae</taxon>
        <taxon>Triticodae</taxon>
        <taxon>Triticeae</taxon>
        <taxon>Hordeinae</taxon>
        <taxon>Hordeum</taxon>
    </lineage>
</organism>
<evidence type="ECO:0000256" key="4">
    <source>
        <dbReference type="ARBA" id="ARBA00023163"/>
    </source>
</evidence>
<keyword evidence="5" id="KW-0539">Nucleus</keyword>
<proteinExistence type="predicted"/>
<dbReference type="GO" id="GO:0003677">
    <property type="term" value="F:DNA binding"/>
    <property type="evidence" value="ECO:0007669"/>
    <property type="project" value="UniProtKB-KW"/>
</dbReference>
<keyword evidence="8" id="KW-1185">Reference proteome</keyword>
<sequence length="364" mass="39468">MHIDLNVDFGGKEVMEHGEQEQHAMELPPGFRFHPTDEELITHYLAKKVADARFAALAVSVADLNKCEPWDLPALARMGEKEWYFFCLKDRKYPTGLRTNRATESGYWKATGKDKDIFRGKALVGMKKTLVFYTGRAPKGEKSGWVMHEYRLNAKLHAASTSRGSLPGSRAASSSSSKNEWVLCRVFKKSLVGVVSPAPASSAARKSGVGMIEEIGSTVAAVTPLPPLLDMSGSGASFDQAAHVTCFSNNALEAGQFFNPTATDQDQHGLATYSPLASFAQYGGQLHHGVSLSLVQLLESSGYHRGLADDMAPCGNQQQPAACRGERERLSASQDTGLTSDVNPEISSSLGQKSFDHEPAPWGY</sequence>
<dbReference type="EnsemblPlants" id="HORVU.MOREX.r3.2HG0173400.1">
    <property type="protein sequence ID" value="HORVU.MOREX.r3.2HG0173400.1"/>
    <property type="gene ID" value="HORVU.MOREX.r3.2HG0173400"/>
</dbReference>
<dbReference type="InterPro" id="IPR036093">
    <property type="entry name" value="NAC_dom_sf"/>
</dbReference>
<dbReference type="PANTHER" id="PTHR31744">
    <property type="entry name" value="PROTEIN CUP-SHAPED COTYLEDON 2-RELATED"/>
    <property type="match status" value="1"/>
</dbReference>
<dbReference type="SMR" id="A0A287ILN0"/>
<evidence type="ECO:0000256" key="5">
    <source>
        <dbReference type="ARBA" id="ARBA00023242"/>
    </source>
</evidence>
<dbReference type="Gene3D" id="2.170.150.80">
    <property type="entry name" value="NAC domain"/>
    <property type="match status" value="1"/>
</dbReference>
<dbReference type="GO" id="GO:0006355">
    <property type="term" value="P:regulation of DNA-templated transcription"/>
    <property type="evidence" value="ECO:0007669"/>
    <property type="project" value="InterPro"/>
</dbReference>
<dbReference type="ExpressionAtlas" id="A0A287ILN0">
    <property type="expression patterns" value="baseline and differential"/>
</dbReference>
<dbReference type="AlphaFoldDB" id="A0A287ILN0"/>
<dbReference type="FunFam" id="2.170.150.80:FF:000006">
    <property type="entry name" value="NAC domain-containing protein 100-like"/>
    <property type="match status" value="1"/>
</dbReference>
<feature type="compositionally biased region" description="Basic and acidic residues" evidence="6">
    <location>
        <begin position="354"/>
        <end position="364"/>
    </location>
</feature>
<dbReference type="Pfam" id="PF02365">
    <property type="entry name" value="NAM"/>
    <property type="match status" value="1"/>
</dbReference>
<reference evidence="7" key="3">
    <citation type="submission" date="2022-01" db="UniProtKB">
        <authorList>
            <consortium name="EnsemblPlants"/>
        </authorList>
    </citation>
    <scope>IDENTIFICATION</scope>
    <source>
        <strain evidence="7">subsp. vulgare</strain>
    </source>
</reference>
<keyword evidence="3" id="KW-0238">DNA-binding</keyword>
<dbReference type="PANTHER" id="PTHR31744:SF219">
    <property type="entry name" value="NAC DOMAIN-CONTAINING PROTEIN 4"/>
    <property type="match status" value="1"/>
</dbReference>
<comment type="subcellular location">
    <subcellularLocation>
        <location evidence="1">Nucleus</location>
    </subcellularLocation>
</comment>
<protein>
    <submittedName>
        <fullName evidence="7">Uncharacterized protein</fullName>
    </submittedName>
</protein>
<dbReference type="GO" id="GO:0005634">
    <property type="term" value="C:nucleus"/>
    <property type="evidence" value="ECO:0007669"/>
    <property type="project" value="UniProtKB-SubCell"/>
</dbReference>
<keyword evidence="2" id="KW-0805">Transcription regulation</keyword>
<feature type="compositionally biased region" description="Polar residues" evidence="6">
    <location>
        <begin position="331"/>
        <end position="352"/>
    </location>
</feature>
<dbReference type="Proteomes" id="UP000011116">
    <property type="component" value="Chromosome 2H"/>
</dbReference>
<feature type="region of interest" description="Disordered" evidence="6">
    <location>
        <begin position="325"/>
        <end position="364"/>
    </location>
</feature>